<feature type="transmembrane region" description="Helical" evidence="1">
    <location>
        <begin position="83"/>
        <end position="105"/>
    </location>
</feature>
<keyword evidence="1" id="KW-0812">Transmembrane</keyword>
<accession>A0A2S7TYU6</accession>
<evidence type="ECO:0000256" key="1">
    <source>
        <dbReference type="SAM" id="Phobius"/>
    </source>
</evidence>
<name>A0A2S7TYU6_9BACT</name>
<keyword evidence="1" id="KW-1133">Transmembrane helix</keyword>
<reference evidence="2 3" key="1">
    <citation type="submission" date="2016-12" db="EMBL/GenBank/DDBJ databases">
        <title>Study of bacterial adaptation to deep sea.</title>
        <authorList>
            <person name="Song J."/>
            <person name="Yoshizawa S."/>
            <person name="Kogure K."/>
        </authorList>
    </citation>
    <scope>NUCLEOTIDE SEQUENCE [LARGE SCALE GENOMIC DNA]</scope>
    <source>
        <strain evidence="2 3">SAORIC-165</strain>
    </source>
</reference>
<feature type="transmembrane region" description="Helical" evidence="1">
    <location>
        <begin position="153"/>
        <end position="179"/>
    </location>
</feature>
<protein>
    <submittedName>
        <fullName evidence="2">Uncharacterized protein</fullName>
    </submittedName>
</protein>
<evidence type="ECO:0000313" key="2">
    <source>
        <dbReference type="EMBL" id="PQJ27919.1"/>
    </source>
</evidence>
<sequence length="180" mass="19822">MSNLLDLKRELLLLKQQGRKFISLDHVVDYCDLKDTETNDDDASEARRGQYEHDMELWREGSIDLRESARVVNESAFHALRTLVIVAGGSSAALLAFLGSIWTKADSETKASLADGLAYFGGALIGASLAYGLTYLTLLSFHELDWNIRGSILRGAIIFLVVACYISLCLGVRACYVSII</sequence>
<organism evidence="2 3">
    <name type="scientific">Rubritalea profundi</name>
    <dbReference type="NCBI Taxonomy" id="1658618"/>
    <lineage>
        <taxon>Bacteria</taxon>
        <taxon>Pseudomonadati</taxon>
        <taxon>Verrucomicrobiota</taxon>
        <taxon>Verrucomicrobiia</taxon>
        <taxon>Verrucomicrobiales</taxon>
        <taxon>Rubritaleaceae</taxon>
        <taxon>Rubritalea</taxon>
    </lineage>
</organism>
<feature type="transmembrane region" description="Helical" evidence="1">
    <location>
        <begin position="117"/>
        <end position="141"/>
    </location>
</feature>
<gene>
    <name evidence="2" type="ORF">BSZ32_04995</name>
</gene>
<dbReference type="EMBL" id="MQWA01000001">
    <property type="protein sequence ID" value="PQJ27919.1"/>
    <property type="molecule type" value="Genomic_DNA"/>
</dbReference>
<evidence type="ECO:0000313" key="3">
    <source>
        <dbReference type="Proteomes" id="UP000239907"/>
    </source>
</evidence>
<proteinExistence type="predicted"/>
<dbReference type="AlphaFoldDB" id="A0A2S7TYU6"/>
<keyword evidence="3" id="KW-1185">Reference proteome</keyword>
<dbReference type="Proteomes" id="UP000239907">
    <property type="component" value="Unassembled WGS sequence"/>
</dbReference>
<comment type="caution">
    <text evidence="2">The sequence shown here is derived from an EMBL/GenBank/DDBJ whole genome shotgun (WGS) entry which is preliminary data.</text>
</comment>
<dbReference type="RefSeq" id="WP_105042414.1">
    <property type="nucleotide sequence ID" value="NZ_MQWA01000001.1"/>
</dbReference>
<keyword evidence="1" id="KW-0472">Membrane</keyword>